<feature type="signal peptide" evidence="1">
    <location>
        <begin position="1"/>
        <end position="27"/>
    </location>
</feature>
<evidence type="ECO:0000313" key="3">
    <source>
        <dbReference type="Proteomes" id="UP001580430"/>
    </source>
</evidence>
<evidence type="ECO:0000256" key="1">
    <source>
        <dbReference type="SAM" id="SignalP"/>
    </source>
</evidence>
<proteinExistence type="predicted"/>
<accession>A0ABV5C9J4</accession>
<reference evidence="2 3" key="1">
    <citation type="submission" date="2024-09" db="EMBL/GenBank/DDBJ databases">
        <title>Paenibacillus zeirhizospherea sp. nov., isolated from surface of the maize (Zea mays) roots in a horticulture field, Hungary.</title>
        <authorList>
            <person name="Marton D."/>
            <person name="Farkas M."/>
            <person name="Bedics A."/>
            <person name="Toth E."/>
            <person name="Tancsics A."/>
            <person name="Boka K."/>
            <person name="Marati G."/>
            <person name="Kriszt B."/>
            <person name="Cserhati M."/>
        </authorList>
    </citation>
    <scope>NUCLEOTIDE SEQUENCE [LARGE SCALE GENOMIC DNA]</scope>
    <source>
        <strain evidence="2 3">JCM 18446</strain>
    </source>
</reference>
<sequence length="157" mass="16322">MLRKKIGAAILAVVLSAGGWSIPSANAAEPQLQITDQQTAPNAAVGESVYTDTPARVMRITALAGEELIIQPGESYEFRNDTSSSKSLSNDGSSSKGILLDYVTYREDGTIYSDNMDSIGTPLILGGGWAVVTAVGPNPLTVTLKDGISYSASSVPA</sequence>
<gene>
    <name evidence="2" type="ORF">ACE5LO_26755</name>
</gene>
<protein>
    <submittedName>
        <fullName evidence="2">Uncharacterized protein</fullName>
    </submittedName>
</protein>
<comment type="caution">
    <text evidence="2">The sequence shown here is derived from an EMBL/GenBank/DDBJ whole genome shotgun (WGS) entry which is preliminary data.</text>
</comment>
<keyword evidence="1" id="KW-0732">Signal</keyword>
<name>A0ABV5C9J4_9BACL</name>
<evidence type="ECO:0000313" key="2">
    <source>
        <dbReference type="EMBL" id="MFB5763963.1"/>
    </source>
</evidence>
<dbReference type="EMBL" id="JBHIRY010000054">
    <property type="protein sequence ID" value="MFB5763963.1"/>
    <property type="molecule type" value="Genomic_DNA"/>
</dbReference>
<feature type="non-terminal residue" evidence="2">
    <location>
        <position position="157"/>
    </location>
</feature>
<feature type="chain" id="PRO_5046004660" evidence="1">
    <location>
        <begin position="28"/>
        <end position="157"/>
    </location>
</feature>
<keyword evidence="3" id="KW-1185">Reference proteome</keyword>
<dbReference type="Proteomes" id="UP001580430">
    <property type="component" value="Unassembled WGS sequence"/>
</dbReference>
<organism evidence="2 3">
    <name type="scientific">Paenibacillus medicaginis</name>
    <dbReference type="NCBI Taxonomy" id="1470560"/>
    <lineage>
        <taxon>Bacteria</taxon>
        <taxon>Bacillati</taxon>
        <taxon>Bacillota</taxon>
        <taxon>Bacilli</taxon>
        <taxon>Bacillales</taxon>
        <taxon>Paenibacillaceae</taxon>
        <taxon>Paenibacillus</taxon>
    </lineage>
</organism>